<keyword evidence="3" id="KW-1185">Reference proteome</keyword>
<accession>A0AAV2FLW1</accession>
<dbReference type="EMBL" id="OZ034820">
    <property type="protein sequence ID" value="CAL1399316.1"/>
    <property type="molecule type" value="Genomic_DNA"/>
</dbReference>
<protein>
    <submittedName>
        <fullName evidence="2">Uncharacterized protein</fullName>
    </submittedName>
</protein>
<feature type="region of interest" description="Disordered" evidence="1">
    <location>
        <begin position="28"/>
        <end position="48"/>
    </location>
</feature>
<evidence type="ECO:0000256" key="1">
    <source>
        <dbReference type="SAM" id="MobiDB-lite"/>
    </source>
</evidence>
<organism evidence="2 3">
    <name type="scientific">Linum trigynum</name>
    <dbReference type="NCBI Taxonomy" id="586398"/>
    <lineage>
        <taxon>Eukaryota</taxon>
        <taxon>Viridiplantae</taxon>
        <taxon>Streptophyta</taxon>
        <taxon>Embryophyta</taxon>
        <taxon>Tracheophyta</taxon>
        <taxon>Spermatophyta</taxon>
        <taxon>Magnoliopsida</taxon>
        <taxon>eudicotyledons</taxon>
        <taxon>Gunneridae</taxon>
        <taxon>Pentapetalae</taxon>
        <taxon>rosids</taxon>
        <taxon>fabids</taxon>
        <taxon>Malpighiales</taxon>
        <taxon>Linaceae</taxon>
        <taxon>Linum</taxon>
    </lineage>
</organism>
<dbReference type="Proteomes" id="UP001497516">
    <property type="component" value="Chromosome 7"/>
</dbReference>
<feature type="compositionally biased region" description="Acidic residues" evidence="1">
    <location>
        <begin position="35"/>
        <end position="46"/>
    </location>
</feature>
<sequence>MEKGESMKESVHNTMKSIIPTMEAMIEHLQPTQEEKDDQPIEELQEEDHLKVNEFDEEEDDLTTSEEGENEIQSLGVAMEEEDCSIEELILTQTLLDWWEEVEGFSPLESFEHFLHLLQSESINNLPTKESTIGNI</sequence>
<evidence type="ECO:0000313" key="2">
    <source>
        <dbReference type="EMBL" id="CAL1399316.1"/>
    </source>
</evidence>
<reference evidence="2 3" key="1">
    <citation type="submission" date="2024-04" db="EMBL/GenBank/DDBJ databases">
        <authorList>
            <person name="Fracassetti M."/>
        </authorList>
    </citation>
    <scope>NUCLEOTIDE SEQUENCE [LARGE SCALE GENOMIC DNA]</scope>
</reference>
<proteinExistence type="predicted"/>
<dbReference type="AlphaFoldDB" id="A0AAV2FLW1"/>
<name>A0AAV2FLW1_9ROSI</name>
<gene>
    <name evidence="2" type="ORF">LTRI10_LOCUS39507</name>
</gene>
<evidence type="ECO:0000313" key="3">
    <source>
        <dbReference type="Proteomes" id="UP001497516"/>
    </source>
</evidence>